<name>A0AAV1W1Q8_LUPLU</name>
<keyword evidence="3" id="KW-1185">Reference proteome</keyword>
<evidence type="ECO:0000256" key="1">
    <source>
        <dbReference type="SAM" id="MobiDB-lite"/>
    </source>
</evidence>
<reference evidence="2 3" key="1">
    <citation type="submission" date="2024-03" db="EMBL/GenBank/DDBJ databases">
        <authorList>
            <person name="Martinez-Hernandez J."/>
        </authorList>
    </citation>
    <scope>NUCLEOTIDE SEQUENCE [LARGE SCALE GENOMIC DNA]</scope>
</reference>
<organism evidence="2 3">
    <name type="scientific">Lupinus luteus</name>
    <name type="common">European yellow lupine</name>
    <dbReference type="NCBI Taxonomy" id="3873"/>
    <lineage>
        <taxon>Eukaryota</taxon>
        <taxon>Viridiplantae</taxon>
        <taxon>Streptophyta</taxon>
        <taxon>Embryophyta</taxon>
        <taxon>Tracheophyta</taxon>
        <taxon>Spermatophyta</taxon>
        <taxon>Magnoliopsida</taxon>
        <taxon>eudicotyledons</taxon>
        <taxon>Gunneridae</taxon>
        <taxon>Pentapetalae</taxon>
        <taxon>rosids</taxon>
        <taxon>fabids</taxon>
        <taxon>Fabales</taxon>
        <taxon>Fabaceae</taxon>
        <taxon>Papilionoideae</taxon>
        <taxon>50 kb inversion clade</taxon>
        <taxon>genistoids sensu lato</taxon>
        <taxon>core genistoids</taxon>
        <taxon>Genisteae</taxon>
        <taxon>Lupinus</taxon>
    </lineage>
</organism>
<proteinExistence type="predicted"/>
<comment type="caution">
    <text evidence="2">The sequence shown here is derived from an EMBL/GenBank/DDBJ whole genome shotgun (WGS) entry which is preliminary data.</text>
</comment>
<sequence length="100" mass="11544">MENAKKRKSNFETHRQQSSKMQSCAPPSLQINHNMNWKGVIPLLSPIALPSSPSPHELKVEELLLSNCLSEEQEKVNLKKWQNPVEPFYYKPTKEARKVC</sequence>
<dbReference type="Proteomes" id="UP001497480">
    <property type="component" value="Unassembled WGS sequence"/>
</dbReference>
<accession>A0AAV1W1Q8</accession>
<feature type="region of interest" description="Disordered" evidence="1">
    <location>
        <begin position="1"/>
        <end position="28"/>
    </location>
</feature>
<protein>
    <submittedName>
        <fullName evidence="2">Uncharacterized protein</fullName>
    </submittedName>
</protein>
<gene>
    <name evidence="2" type="ORF">LLUT_LOCUS4250</name>
</gene>
<dbReference type="EMBL" id="CAXHTB010000003">
    <property type="protein sequence ID" value="CAL0303190.1"/>
    <property type="molecule type" value="Genomic_DNA"/>
</dbReference>
<evidence type="ECO:0000313" key="3">
    <source>
        <dbReference type="Proteomes" id="UP001497480"/>
    </source>
</evidence>
<evidence type="ECO:0000313" key="2">
    <source>
        <dbReference type="EMBL" id="CAL0303190.1"/>
    </source>
</evidence>
<dbReference type="AlphaFoldDB" id="A0AAV1W1Q8"/>